<dbReference type="PIRSF" id="PIRSF016938">
    <property type="entry name" value="RseA"/>
    <property type="match status" value="1"/>
</dbReference>
<dbReference type="KEGG" id="vvy:VV2837"/>
<comment type="subcellular location">
    <subcellularLocation>
        <location evidence="7">Cell inner membrane</location>
    </subcellularLocation>
    <subcellularLocation>
        <location evidence="1">Cell membrane</location>
        <topology evidence="1">Single-pass membrane protein</topology>
    </subcellularLocation>
</comment>
<dbReference type="RefSeq" id="WP_011151167.1">
    <property type="nucleotide sequence ID" value="NC_005139.1"/>
</dbReference>
<comment type="subunit">
    <text evidence="7">Interacts 1:1 with ECF RNA polymerase sigma-E (RpoE); this inhibits the interaction of sigma-E with the RNA polymerase catalytic core and leads to a decreased expression of sigma-E-regulated genes. Interacts with RseB.</text>
</comment>
<keyword evidence="3 7" id="KW-1003">Cell membrane</keyword>
<dbReference type="GO" id="GO:0016989">
    <property type="term" value="F:sigma factor antagonist activity"/>
    <property type="evidence" value="ECO:0007669"/>
    <property type="project" value="InterPro"/>
</dbReference>
<evidence type="ECO:0000256" key="2">
    <source>
        <dbReference type="ARBA" id="ARBA00005837"/>
    </source>
</evidence>
<dbReference type="eggNOG" id="COG3073">
    <property type="taxonomic scope" value="Bacteria"/>
</dbReference>
<name>Q7MHN2_VIBVY</name>
<feature type="domain" description="Anti sigma-E protein RseA C-terminal" evidence="9">
    <location>
        <begin position="137"/>
        <end position="189"/>
    </location>
</feature>
<proteinExistence type="inferred from homology"/>
<dbReference type="EMBL" id="BA000037">
    <property type="protein sequence ID" value="BAC95601.1"/>
    <property type="molecule type" value="Genomic_DNA"/>
</dbReference>
<dbReference type="InterPro" id="IPR005572">
    <property type="entry name" value="Anti-sigma_E_RseA_N"/>
</dbReference>
<sequence>MADKEKLSALMDGEIVDKALIKEIAQDDDVLASWRNYHLIGDVMRGEAPQQPEWNIAESVALALESEPAHSLHQQKVIELTQMPPESQPLPQQARRQLPAWLSQFGQVAVAACVSLAVILGVQQYGGSDPAAPQADQLPVLQTIPFAGSAEPVSLTRESVEKSMSESSIQEQRKRVHAMLRDYELQLRLNSDSSHIAGEQSTSEIE</sequence>
<feature type="domain" description="Anti sigma-E protein RseA N-terminal" evidence="8">
    <location>
        <begin position="1"/>
        <end position="95"/>
    </location>
</feature>
<dbReference type="Gene3D" id="1.10.10.880">
    <property type="entry name" value="Anti sigma-E protein RseA, N-terminal domain"/>
    <property type="match status" value="1"/>
</dbReference>
<dbReference type="GO" id="GO:0005886">
    <property type="term" value="C:plasma membrane"/>
    <property type="evidence" value="ECO:0007669"/>
    <property type="project" value="UniProtKB-SubCell"/>
</dbReference>
<protein>
    <recommendedName>
        <fullName evidence="7">Anti-sigma-E factor RseA</fullName>
    </recommendedName>
    <alternativeName>
        <fullName evidence="7">Regulator of SigE</fullName>
    </alternativeName>
    <alternativeName>
        <fullName evidence="7">Sigma-E anti-sigma factor RseA</fullName>
    </alternativeName>
    <alternativeName>
        <fullName evidence="7">Sigma-E factor negative regulatory protein</fullName>
    </alternativeName>
</protein>
<accession>Q7MHN2</accession>
<comment type="function">
    <text evidence="7">An anti-sigma factor for extracytoplasmic function (ECF) sigma factor sigma-E (RpoE). ECF sigma factors are held in an inactive form by an anti-sigma factor until released by regulated intramembrane proteolysis (RIP). RIP occurs when an extracytoplasmic signal triggers a concerted proteolytic cascade to transmit information and elicit cellular responses. The membrane-spanning regulatory substrate protein is first cut periplasmically (site-1 protease, S1P, DegS), then within the membrane itself (site-2 protease, S2P, RseP), while cytoplasmic proteases finish degrading the anti-sigma factor, liberating sigma-E.</text>
</comment>
<dbReference type="InterPro" id="IPR036147">
    <property type="entry name" value="Anti-sigma_E_RseA_N_sf"/>
</dbReference>
<evidence type="ECO:0000256" key="5">
    <source>
        <dbReference type="ARBA" id="ARBA00022989"/>
    </source>
</evidence>
<organism evidence="10 11">
    <name type="scientific">Vibrio vulnificus (strain YJ016)</name>
    <dbReference type="NCBI Taxonomy" id="196600"/>
    <lineage>
        <taxon>Bacteria</taxon>
        <taxon>Pseudomonadati</taxon>
        <taxon>Pseudomonadota</taxon>
        <taxon>Gammaproteobacteria</taxon>
        <taxon>Vibrionales</taxon>
        <taxon>Vibrionaceae</taxon>
        <taxon>Vibrio</taxon>
    </lineage>
</organism>
<gene>
    <name evidence="10" type="ordered locus">VV2837</name>
</gene>
<dbReference type="Pfam" id="PF03873">
    <property type="entry name" value="RseA_C"/>
    <property type="match status" value="1"/>
</dbReference>
<reference evidence="10 11" key="1">
    <citation type="journal article" date="2003" name="Genome Res.">
        <title>Comparative genome analysis of Vibrio vulnificus, a marine pathogen.</title>
        <authorList>
            <person name="Chen C.Y."/>
            <person name="Wu K.M."/>
            <person name="Chang Y.C."/>
            <person name="Chang C.H."/>
            <person name="Tsai H.C."/>
            <person name="Liao T.L."/>
            <person name="Liu Y.M."/>
            <person name="Chen H.J."/>
            <person name="Shen A.B."/>
            <person name="Li J.C."/>
            <person name="Su T.L."/>
            <person name="Shao C.P."/>
            <person name="Lee C.T."/>
            <person name="Hor L.I."/>
            <person name="Tsai S.F."/>
        </authorList>
    </citation>
    <scope>NUCLEOTIDE SEQUENCE [LARGE SCALE GENOMIC DNA]</scope>
    <source>
        <strain evidence="10 11">YJ016</strain>
    </source>
</reference>
<evidence type="ECO:0000259" key="9">
    <source>
        <dbReference type="Pfam" id="PF03873"/>
    </source>
</evidence>
<comment type="similarity">
    <text evidence="2 7">Belongs to the RseA family.</text>
</comment>
<evidence type="ECO:0000313" key="11">
    <source>
        <dbReference type="Proteomes" id="UP000002675"/>
    </source>
</evidence>
<dbReference type="PATRIC" id="fig|196600.6.peg.2825"/>
<dbReference type="SUPFAM" id="SSF89069">
    <property type="entry name" value="N-terminal, cytoplasmic domain of anti-sigmaE factor RseA"/>
    <property type="match status" value="1"/>
</dbReference>
<keyword evidence="4" id="KW-0812">Transmembrane</keyword>
<evidence type="ECO:0000259" key="8">
    <source>
        <dbReference type="Pfam" id="PF03872"/>
    </source>
</evidence>
<evidence type="ECO:0000256" key="3">
    <source>
        <dbReference type="ARBA" id="ARBA00022475"/>
    </source>
</evidence>
<dbReference type="Proteomes" id="UP000002675">
    <property type="component" value="Chromosome I"/>
</dbReference>
<dbReference type="InterPro" id="IPR005573">
    <property type="entry name" value="Anti-sigma_E_RseA_C"/>
</dbReference>
<keyword evidence="7" id="KW-0997">Cell inner membrane</keyword>
<dbReference type="Pfam" id="PF03872">
    <property type="entry name" value="RseA_N"/>
    <property type="match status" value="1"/>
</dbReference>
<dbReference type="STRING" id="672.VV93_v1c25450"/>
<dbReference type="InterPro" id="IPR052383">
    <property type="entry name" value="Anti-sigma-E_RseA-like"/>
</dbReference>
<dbReference type="Gene3D" id="1.20.5.3960">
    <property type="match status" value="1"/>
</dbReference>
<evidence type="ECO:0000256" key="1">
    <source>
        <dbReference type="ARBA" id="ARBA00004162"/>
    </source>
</evidence>
<dbReference type="InterPro" id="IPR026279">
    <property type="entry name" value="RseA"/>
</dbReference>
<evidence type="ECO:0000256" key="6">
    <source>
        <dbReference type="ARBA" id="ARBA00023136"/>
    </source>
</evidence>
<dbReference type="PANTHER" id="PTHR38104">
    <property type="match status" value="1"/>
</dbReference>
<keyword evidence="6 7" id="KW-0472">Membrane</keyword>
<keyword evidence="5" id="KW-1133">Transmembrane helix</keyword>
<dbReference type="AlphaFoldDB" id="Q7MHN2"/>
<dbReference type="CDD" id="cd16328">
    <property type="entry name" value="RseA_N"/>
    <property type="match status" value="1"/>
</dbReference>
<dbReference type="HOGENOM" id="CLU_108851_1_0_6"/>
<evidence type="ECO:0000256" key="7">
    <source>
        <dbReference type="PIRNR" id="PIRNR016938"/>
    </source>
</evidence>
<dbReference type="PANTHER" id="PTHR38104:SF1">
    <property type="entry name" value="ANTI-SIGMA-E FACTOR RSEA"/>
    <property type="match status" value="1"/>
</dbReference>
<evidence type="ECO:0000313" key="10">
    <source>
        <dbReference type="EMBL" id="BAC95601.1"/>
    </source>
</evidence>
<evidence type="ECO:0000256" key="4">
    <source>
        <dbReference type="ARBA" id="ARBA00022692"/>
    </source>
</evidence>